<dbReference type="SMART" id="SM00487">
    <property type="entry name" value="DEXDc"/>
    <property type="match status" value="1"/>
</dbReference>
<dbReference type="GO" id="GO:0043596">
    <property type="term" value="C:nuclear replication fork"/>
    <property type="evidence" value="ECO:0007669"/>
    <property type="project" value="TreeGrafter"/>
</dbReference>
<evidence type="ECO:0000256" key="1">
    <source>
        <dbReference type="ARBA" id="ARBA00022801"/>
    </source>
</evidence>
<dbReference type="EMBL" id="LAZR01049644">
    <property type="protein sequence ID" value="KKK89156.1"/>
    <property type="molecule type" value="Genomic_DNA"/>
</dbReference>
<dbReference type="Gene3D" id="3.40.50.10810">
    <property type="entry name" value="Tandem AAA-ATPase domain"/>
    <property type="match status" value="1"/>
</dbReference>
<dbReference type="GO" id="GO:0004520">
    <property type="term" value="F:DNA endonuclease activity"/>
    <property type="evidence" value="ECO:0007669"/>
    <property type="project" value="TreeGrafter"/>
</dbReference>
<dbReference type="SUPFAM" id="SSF52540">
    <property type="entry name" value="P-loop containing nucleoside triphosphate hydrolases"/>
    <property type="match status" value="2"/>
</dbReference>
<feature type="domain" description="Helicase ATP-binding" evidence="2">
    <location>
        <begin position="12"/>
        <end position="171"/>
    </location>
</feature>
<dbReference type="PANTHER" id="PTHR45766">
    <property type="entry name" value="DNA ANNEALING HELICASE AND ENDONUCLEASE ZRANB3 FAMILY MEMBER"/>
    <property type="match status" value="1"/>
</dbReference>
<dbReference type="InterPro" id="IPR038718">
    <property type="entry name" value="SNF2-like_sf"/>
</dbReference>
<dbReference type="GO" id="GO:0006281">
    <property type="term" value="P:DNA repair"/>
    <property type="evidence" value="ECO:0007669"/>
    <property type="project" value="TreeGrafter"/>
</dbReference>
<dbReference type="GO" id="GO:0004386">
    <property type="term" value="F:helicase activity"/>
    <property type="evidence" value="ECO:0007669"/>
    <property type="project" value="UniProtKB-KW"/>
</dbReference>
<evidence type="ECO:0000259" key="2">
    <source>
        <dbReference type="PROSITE" id="PS51192"/>
    </source>
</evidence>
<dbReference type="InterPro" id="IPR027417">
    <property type="entry name" value="P-loop_NTPase"/>
</dbReference>
<gene>
    <name evidence="3" type="ORF">LCGC14_2735940</name>
</gene>
<accession>A0A0F9BXI6</accession>
<organism evidence="3">
    <name type="scientific">marine sediment metagenome</name>
    <dbReference type="NCBI Taxonomy" id="412755"/>
    <lineage>
        <taxon>unclassified sequences</taxon>
        <taxon>metagenomes</taxon>
        <taxon>ecological metagenomes</taxon>
    </lineage>
</organism>
<dbReference type="PANTHER" id="PTHR45766:SF6">
    <property type="entry name" value="SWI_SNF-RELATED MATRIX-ASSOCIATED ACTIN-DEPENDENT REGULATOR OF CHROMATIN SUBFAMILY A-LIKE PROTEIN 1"/>
    <property type="match status" value="1"/>
</dbReference>
<evidence type="ECO:0000313" key="3">
    <source>
        <dbReference type="EMBL" id="KKK89156.1"/>
    </source>
</evidence>
<dbReference type="Gene3D" id="3.40.50.300">
    <property type="entry name" value="P-loop containing nucleotide triphosphate hydrolases"/>
    <property type="match status" value="1"/>
</dbReference>
<dbReference type="GO" id="GO:0016787">
    <property type="term" value="F:hydrolase activity"/>
    <property type="evidence" value="ECO:0007669"/>
    <property type="project" value="UniProtKB-KW"/>
</dbReference>
<comment type="caution">
    <text evidence="3">The sequence shown here is derived from an EMBL/GenBank/DDBJ whole genome shotgun (WGS) entry which is preliminary data.</text>
</comment>
<reference evidence="3" key="1">
    <citation type="journal article" date="2015" name="Nature">
        <title>Complex archaea that bridge the gap between prokaryotes and eukaryotes.</title>
        <authorList>
            <person name="Spang A."/>
            <person name="Saw J.H."/>
            <person name="Jorgensen S.L."/>
            <person name="Zaremba-Niedzwiedzka K."/>
            <person name="Martijn J."/>
            <person name="Lind A.E."/>
            <person name="van Eijk R."/>
            <person name="Schleper C."/>
            <person name="Guy L."/>
            <person name="Ettema T.J."/>
        </authorList>
    </citation>
    <scope>NUCLEOTIDE SEQUENCE</scope>
</reference>
<dbReference type="GO" id="GO:0031297">
    <property type="term" value="P:replication fork processing"/>
    <property type="evidence" value="ECO:0007669"/>
    <property type="project" value="TreeGrafter"/>
</dbReference>
<proteinExistence type="predicted"/>
<dbReference type="InterPro" id="IPR000330">
    <property type="entry name" value="SNF2_N"/>
</dbReference>
<protein>
    <recommendedName>
        <fullName evidence="2">Helicase ATP-binding domain-containing protein</fullName>
    </recommendedName>
</protein>
<feature type="non-terminal residue" evidence="3">
    <location>
        <position position="351"/>
    </location>
</feature>
<dbReference type="Pfam" id="PF00176">
    <property type="entry name" value="SNF2-rel_dom"/>
    <property type="match status" value="1"/>
</dbReference>
<dbReference type="InterPro" id="IPR014001">
    <property type="entry name" value="Helicase_ATP-bd"/>
</dbReference>
<dbReference type="PROSITE" id="PS51192">
    <property type="entry name" value="HELICASE_ATP_BIND_1"/>
    <property type="match status" value="1"/>
</dbReference>
<dbReference type="GO" id="GO:0005524">
    <property type="term" value="F:ATP binding"/>
    <property type="evidence" value="ECO:0007669"/>
    <property type="project" value="UniProtKB-KW"/>
</dbReference>
<dbReference type="AlphaFoldDB" id="A0A0F9BXI6"/>
<sequence length="351" mass="40085">MNKLFDYQVEGVDFMTSRLHSLNADDMGMGKTIQTIAAMNELGAKKVLIICPKSVKFYWARKIKEWGNFPYRIQVLEGMDAYIHPTSDVVILNYHLVLSTTILSQLYQRHFAIGVLDECHYLQSITSQRSKNILGKNGIIKNCTYKMCLSGTPLTRPIDLYPMLRTLANDCLGKYTSYEDYAYRYCGAYRDKYTGALIANGATNCEEFKELLKPFMIRRIDVGNLPDVVYDVVPVHIPDYIETAPHVATQRQETAIEKIIYTADYIEDMVNTVDKLVVFYYHRSVGNKLEKFMLDKHIAYNKIDGMVNTKAREIQIALFSNELMKYKVLLAQFQAAGVGVDGLQDVCNHAL</sequence>
<name>A0A0F9BXI6_9ZZZZ</name>
<keyword evidence="1" id="KW-0378">Hydrolase</keyword>